<dbReference type="PANTHER" id="PTHR11559">
    <property type="entry name" value="CARBOXYLESTERASE"/>
    <property type="match status" value="1"/>
</dbReference>
<evidence type="ECO:0000256" key="3">
    <source>
        <dbReference type="RuleBase" id="RU361235"/>
    </source>
</evidence>
<evidence type="ECO:0000313" key="6">
    <source>
        <dbReference type="EMBL" id="GAA1956564.1"/>
    </source>
</evidence>
<dbReference type="InterPro" id="IPR019826">
    <property type="entry name" value="Carboxylesterase_B_AS"/>
</dbReference>
<feature type="signal peptide" evidence="3">
    <location>
        <begin position="1"/>
        <end position="25"/>
    </location>
</feature>
<dbReference type="InterPro" id="IPR050309">
    <property type="entry name" value="Type-B_Carboxylest/Lipase"/>
</dbReference>
<feature type="domain" description="Carboxylesterase type B" evidence="5">
    <location>
        <begin position="27"/>
        <end position="513"/>
    </location>
</feature>
<dbReference type="RefSeq" id="WP_344417643.1">
    <property type="nucleotide sequence ID" value="NZ_BAAANN010000009.1"/>
</dbReference>
<evidence type="ECO:0000256" key="4">
    <source>
        <dbReference type="SAM" id="MobiDB-lite"/>
    </source>
</evidence>
<reference evidence="7" key="1">
    <citation type="journal article" date="2019" name="Int. J. Syst. Evol. Microbiol.">
        <title>The Global Catalogue of Microorganisms (GCM) 10K type strain sequencing project: providing services to taxonomists for standard genome sequencing and annotation.</title>
        <authorList>
            <consortium name="The Broad Institute Genomics Platform"/>
            <consortium name="The Broad Institute Genome Sequencing Center for Infectious Disease"/>
            <person name="Wu L."/>
            <person name="Ma J."/>
        </authorList>
    </citation>
    <scope>NUCLEOTIDE SEQUENCE [LARGE SCALE GENOMIC DNA]</scope>
    <source>
        <strain evidence="7">JCM 14545</strain>
    </source>
</reference>
<evidence type="ECO:0000256" key="2">
    <source>
        <dbReference type="ARBA" id="ARBA00022801"/>
    </source>
</evidence>
<dbReference type="InterPro" id="IPR002018">
    <property type="entry name" value="CarbesteraseB"/>
</dbReference>
<comment type="similarity">
    <text evidence="1 3">Belongs to the type-B carboxylesterase/lipase family.</text>
</comment>
<dbReference type="EMBL" id="BAAANN010000009">
    <property type="protein sequence ID" value="GAA1956564.1"/>
    <property type="molecule type" value="Genomic_DNA"/>
</dbReference>
<gene>
    <name evidence="6" type="ORF">GCM10009754_28190</name>
</gene>
<evidence type="ECO:0000256" key="1">
    <source>
        <dbReference type="ARBA" id="ARBA00005964"/>
    </source>
</evidence>
<evidence type="ECO:0000313" key="7">
    <source>
        <dbReference type="Proteomes" id="UP001501116"/>
    </source>
</evidence>
<sequence>MRKNLTSALAVAAALLTTLTGTAEASDTVVRTDSGPVRGLSADGYRTFHGIPYAAPPTGALRWRAPRPPSRWTAVKDATRPGNRCAQTAGANTPSTDEDCLVLNVTAPAARGRLKPVMVWLHGGGNSFGTASDNDTRRLAAGGDAVVVSPNYRLGVFSSFGHASQPGSGDFGLQDQQAALRWVRHNAAAFGGDPRNVTLIGESGGAFDVCGQLTSPGSAGLFQRAIMHSGSCSSAWPVDAFAAGGPAVSPWRSTVDRDTQGAALAAKFGCAGAPSVVDCLRGVPAADLIALPQASQISPLAYGTPTLPLRPDTALAAGLFHRVPVLTGNTRDEGAFTAGFIPGDFDESTYQAQLVKSFGADAPRVAARYPSAKYGSPRLAWTAVITDGSWTCHQLDDARRLALGGSTYSFEFADENAPQGFFAGLFAPGFPARAFHSSDMAYLFDTPGFPLAPAQRRLADQMIRYWGRFAASGDPNGQGLPRWQPLRDANSQALVPDATHAVDLASEHQCGFWAARG</sequence>
<dbReference type="Gene3D" id="3.40.50.1820">
    <property type="entry name" value="alpha/beta hydrolase"/>
    <property type="match status" value="1"/>
</dbReference>
<dbReference type="PROSITE" id="PS00122">
    <property type="entry name" value="CARBOXYLESTERASE_B_1"/>
    <property type="match status" value="1"/>
</dbReference>
<accession>A0ABP5C233</accession>
<dbReference type="EC" id="3.1.1.-" evidence="3"/>
<keyword evidence="2 3" id="KW-0378">Hydrolase</keyword>
<keyword evidence="7" id="KW-1185">Reference proteome</keyword>
<evidence type="ECO:0000259" key="5">
    <source>
        <dbReference type="Pfam" id="PF00135"/>
    </source>
</evidence>
<feature type="region of interest" description="Disordered" evidence="4">
    <location>
        <begin position="73"/>
        <end position="93"/>
    </location>
</feature>
<keyword evidence="3" id="KW-0732">Signal</keyword>
<dbReference type="SUPFAM" id="SSF53474">
    <property type="entry name" value="alpha/beta-Hydrolases"/>
    <property type="match status" value="1"/>
</dbReference>
<comment type="caution">
    <text evidence="6">The sequence shown here is derived from an EMBL/GenBank/DDBJ whole genome shotgun (WGS) entry which is preliminary data.</text>
</comment>
<organism evidence="6 7">
    <name type="scientific">Amycolatopsis minnesotensis</name>
    <dbReference type="NCBI Taxonomy" id="337894"/>
    <lineage>
        <taxon>Bacteria</taxon>
        <taxon>Bacillati</taxon>
        <taxon>Actinomycetota</taxon>
        <taxon>Actinomycetes</taxon>
        <taxon>Pseudonocardiales</taxon>
        <taxon>Pseudonocardiaceae</taxon>
        <taxon>Amycolatopsis</taxon>
    </lineage>
</organism>
<dbReference type="InterPro" id="IPR029058">
    <property type="entry name" value="AB_hydrolase_fold"/>
</dbReference>
<name>A0ABP5C233_9PSEU</name>
<protein>
    <recommendedName>
        <fullName evidence="3">Carboxylic ester hydrolase</fullName>
        <ecNumber evidence="3">3.1.1.-</ecNumber>
    </recommendedName>
</protein>
<dbReference type="Pfam" id="PF00135">
    <property type="entry name" value="COesterase"/>
    <property type="match status" value="1"/>
</dbReference>
<proteinExistence type="inferred from homology"/>
<dbReference type="Proteomes" id="UP001501116">
    <property type="component" value="Unassembled WGS sequence"/>
</dbReference>
<feature type="chain" id="PRO_5044980755" description="Carboxylic ester hydrolase" evidence="3">
    <location>
        <begin position="26"/>
        <end position="517"/>
    </location>
</feature>